<dbReference type="GO" id="GO:0051536">
    <property type="term" value="F:iron-sulfur cluster binding"/>
    <property type="evidence" value="ECO:0007669"/>
    <property type="project" value="InterPro"/>
</dbReference>
<dbReference type="InterPro" id="IPR029787">
    <property type="entry name" value="Nucleotide_cyclase"/>
</dbReference>
<dbReference type="SUPFAM" id="SSF55073">
    <property type="entry name" value="Nucleotide cyclase"/>
    <property type="match status" value="1"/>
</dbReference>
<dbReference type="InterPro" id="IPR001041">
    <property type="entry name" value="2Fe-2S_ferredoxin-type"/>
</dbReference>
<dbReference type="SMART" id="SM00044">
    <property type="entry name" value="CYCc"/>
    <property type="match status" value="1"/>
</dbReference>
<sequence>MANPVRPFLPDKAARKLGLITGTIMFTFVSMHLLNHALLLVSEDVAGAVLRYFKMIWRNPLGVILLYGALTIHFLLALRLLYLRRSFAWRLVGNIQIISGMLVPLLIAQHVTSARIPVLFKGTDSDYAIVLRAMWANGGMLGVQMVTAIILVWLHGCIGLHGAISHRDWFPRFRQPLFALAIIVPTLALAGIGATAQRLAPSDTPTVDELGSLPDELGGVWLAPAQLYDLQTIERRVYILFALGLGLVIAMRGVRRLFEKEPNIVVTYAHGEQVRVPRGTTILEASHIGRVRHYSVCGGNGRCSTCRVRILESSGPLPKPNALELATLERIQAPSDMRLSCQLRPEYDVVVALQLEPPSGAKPRSDPSALQTGREKEVLILFSDLRNFTTISESRLPYDIVFLLNSYFSILVQAIEGAGGRVDKYLGDGVMAIFGLDDAAPADVCRRALAASAQIIAETRKLNTQLMSEFGIDLEVAIGLHYGPAIVGVVGYGKVATLTAIGDTVNVASRLEGVAKRFNVALAASETVILLSGVAHEEVSPRRMSLKGRRIDMPVMLFSAEQAMRYA</sequence>
<keyword evidence="3 4" id="KW-0472">Membrane</keyword>
<dbReference type="Proteomes" id="UP000584824">
    <property type="component" value="Unassembled WGS sequence"/>
</dbReference>
<proteinExistence type="predicted"/>
<evidence type="ECO:0000256" key="2">
    <source>
        <dbReference type="ARBA" id="ARBA00022475"/>
    </source>
</evidence>
<evidence type="ECO:0000313" key="7">
    <source>
        <dbReference type="EMBL" id="MBB4103285.1"/>
    </source>
</evidence>
<feature type="transmembrane region" description="Helical" evidence="4">
    <location>
        <begin position="237"/>
        <end position="254"/>
    </location>
</feature>
<dbReference type="PANTHER" id="PTHR43081:SF17">
    <property type="entry name" value="BLL5647 PROTEIN"/>
    <property type="match status" value="1"/>
</dbReference>
<dbReference type="PROSITE" id="PS51085">
    <property type="entry name" value="2FE2S_FER_2"/>
    <property type="match status" value="1"/>
</dbReference>
<dbReference type="AlphaFoldDB" id="A0A7W6K149"/>
<comment type="subcellular location">
    <subcellularLocation>
        <location evidence="1">Cell membrane</location>
        <topology evidence="1">Multi-pass membrane protein</topology>
    </subcellularLocation>
</comment>
<evidence type="ECO:0000313" key="8">
    <source>
        <dbReference type="Proteomes" id="UP000584824"/>
    </source>
</evidence>
<keyword evidence="8" id="KW-1185">Reference proteome</keyword>
<dbReference type="RefSeq" id="WP_183791660.1">
    <property type="nucleotide sequence ID" value="NZ_JACIDU010000006.1"/>
</dbReference>
<evidence type="ECO:0000256" key="1">
    <source>
        <dbReference type="ARBA" id="ARBA00004651"/>
    </source>
</evidence>
<reference evidence="7 8" key="1">
    <citation type="submission" date="2020-08" db="EMBL/GenBank/DDBJ databases">
        <title>Genomic Encyclopedia of Type Strains, Phase IV (KMG-IV): sequencing the most valuable type-strain genomes for metagenomic binning, comparative biology and taxonomic classification.</title>
        <authorList>
            <person name="Goeker M."/>
        </authorList>
    </citation>
    <scope>NUCLEOTIDE SEQUENCE [LARGE SCALE GENOMIC DNA]</scope>
    <source>
        <strain evidence="7 8">DSM 26385</strain>
    </source>
</reference>
<name>A0A7W6K149_9HYPH</name>
<feature type="domain" description="Guanylate cyclase" evidence="5">
    <location>
        <begin position="379"/>
        <end position="512"/>
    </location>
</feature>
<dbReference type="GO" id="GO:0005886">
    <property type="term" value="C:plasma membrane"/>
    <property type="evidence" value="ECO:0007669"/>
    <property type="project" value="UniProtKB-SubCell"/>
</dbReference>
<feature type="transmembrane region" description="Helical" evidence="4">
    <location>
        <begin position="17"/>
        <end position="41"/>
    </location>
</feature>
<keyword evidence="7" id="KW-0456">Lyase</keyword>
<keyword evidence="4" id="KW-0812">Transmembrane</keyword>
<dbReference type="InterPro" id="IPR012675">
    <property type="entry name" value="Beta-grasp_dom_sf"/>
</dbReference>
<dbReference type="EMBL" id="JACIDU010000006">
    <property type="protein sequence ID" value="MBB4103285.1"/>
    <property type="molecule type" value="Genomic_DNA"/>
</dbReference>
<dbReference type="Gene3D" id="3.30.70.1230">
    <property type="entry name" value="Nucleotide cyclase"/>
    <property type="match status" value="1"/>
</dbReference>
<feature type="transmembrane region" description="Helical" evidence="4">
    <location>
        <begin position="61"/>
        <end position="82"/>
    </location>
</feature>
<dbReference type="CDD" id="cd00207">
    <property type="entry name" value="fer2"/>
    <property type="match status" value="1"/>
</dbReference>
<evidence type="ECO:0000259" key="5">
    <source>
        <dbReference type="PROSITE" id="PS50125"/>
    </source>
</evidence>
<keyword evidence="4" id="KW-1133">Transmembrane helix</keyword>
<organism evidence="7 8">
    <name type="scientific">Allorhizobium borbori</name>
    <dbReference type="NCBI Taxonomy" id="485907"/>
    <lineage>
        <taxon>Bacteria</taxon>
        <taxon>Pseudomonadati</taxon>
        <taxon>Pseudomonadota</taxon>
        <taxon>Alphaproteobacteria</taxon>
        <taxon>Hyphomicrobiales</taxon>
        <taxon>Rhizobiaceae</taxon>
        <taxon>Rhizobium/Agrobacterium group</taxon>
        <taxon>Allorhizobium</taxon>
    </lineage>
</organism>
<dbReference type="Gene3D" id="3.10.20.30">
    <property type="match status" value="1"/>
</dbReference>
<dbReference type="InterPro" id="IPR001054">
    <property type="entry name" value="A/G_cyclase"/>
</dbReference>
<dbReference type="GO" id="GO:0004016">
    <property type="term" value="F:adenylate cyclase activity"/>
    <property type="evidence" value="ECO:0007669"/>
    <property type="project" value="UniProtKB-EC"/>
</dbReference>
<protein>
    <submittedName>
        <fullName evidence="7">Adenylate cyclase</fullName>
        <ecNumber evidence="7">4.6.1.1</ecNumber>
    </submittedName>
</protein>
<evidence type="ECO:0000256" key="4">
    <source>
        <dbReference type="SAM" id="Phobius"/>
    </source>
</evidence>
<comment type="caution">
    <text evidence="7">The sequence shown here is derived from an EMBL/GenBank/DDBJ whole genome shotgun (WGS) entry which is preliminary data.</text>
</comment>
<evidence type="ECO:0000256" key="3">
    <source>
        <dbReference type="ARBA" id="ARBA00023136"/>
    </source>
</evidence>
<dbReference type="SUPFAM" id="SSF54292">
    <property type="entry name" value="2Fe-2S ferredoxin-like"/>
    <property type="match status" value="1"/>
</dbReference>
<feature type="transmembrane region" description="Helical" evidence="4">
    <location>
        <begin position="176"/>
        <end position="196"/>
    </location>
</feature>
<dbReference type="CDD" id="cd07302">
    <property type="entry name" value="CHD"/>
    <property type="match status" value="1"/>
</dbReference>
<feature type="transmembrane region" description="Helical" evidence="4">
    <location>
        <begin position="141"/>
        <end position="164"/>
    </location>
</feature>
<evidence type="ECO:0000259" key="6">
    <source>
        <dbReference type="PROSITE" id="PS51085"/>
    </source>
</evidence>
<feature type="domain" description="2Fe-2S ferredoxin-type" evidence="6">
    <location>
        <begin position="262"/>
        <end position="357"/>
    </location>
</feature>
<dbReference type="EC" id="4.6.1.1" evidence="7"/>
<dbReference type="PROSITE" id="PS50125">
    <property type="entry name" value="GUANYLATE_CYCLASE_2"/>
    <property type="match status" value="1"/>
</dbReference>
<dbReference type="InterPro" id="IPR036010">
    <property type="entry name" value="2Fe-2S_ferredoxin-like_sf"/>
</dbReference>
<dbReference type="InterPro" id="IPR050697">
    <property type="entry name" value="Adenylyl/Guanylyl_Cyclase_3/4"/>
</dbReference>
<feature type="transmembrane region" description="Helical" evidence="4">
    <location>
        <begin position="91"/>
        <end position="111"/>
    </location>
</feature>
<accession>A0A7W6K149</accession>
<dbReference type="GO" id="GO:0006171">
    <property type="term" value="P:cAMP biosynthetic process"/>
    <property type="evidence" value="ECO:0007669"/>
    <property type="project" value="TreeGrafter"/>
</dbReference>
<gene>
    <name evidence="7" type="ORF">GGQ66_001842</name>
</gene>
<dbReference type="Pfam" id="PF00211">
    <property type="entry name" value="Guanylate_cyc"/>
    <property type="match status" value="1"/>
</dbReference>
<dbReference type="InterPro" id="IPR034804">
    <property type="entry name" value="SQR/QFR_C/D"/>
</dbReference>
<dbReference type="GO" id="GO:0035556">
    <property type="term" value="P:intracellular signal transduction"/>
    <property type="evidence" value="ECO:0007669"/>
    <property type="project" value="InterPro"/>
</dbReference>
<keyword evidence="2" id="KW-1003">Cell membrane</keyword>
<dbReference type="Pfam" id="PF00111">
    <property type="entry name" value="Fer2"/>
    <property type="match status" value="1"/>
</dbReference>
<dbReference type="Gene3D" id="1.20.1300.10">
    <property type="entry name" value="Fumarate reductase/succinate dehydrogenase, transmembrane subunit"/>
    <property type="match status" value="1"/>
</dbReference>
<dbReference type="SUPFAM" id="SSF81343">
    <property type="entry name" value="Fumarate reductase respiratory complex transmembrane subunits"/>
    <property type="match status" value="1"/>
</dbReference>
<dbReference type="PANTHER" id="PTHR43081">
    <property type="entry name" value="ADENYLATE CYCLASE, TERMINAL-DIFFERENTIATION SPECIFIC-RELATED"/>
    <property type="match status" value="1"/>
</dbReference>